<dbReference type="Gene3D" id="1.10.287.130">
    <property type="match status" value="1"/>
</dbReference>
<keyword evidence="10" id="KW-0535">Nitrogen fixation</keyword>
<dbReference type="SMART" id="SM00387">
    <property type="entry name" value="HATPase_c"/>
    <property type="match status" value="1"/>
</dbReference>
<comment type="caution">
    <text evidence="16">The sequence shown here is derived from an EMBL/GenBank/DDBJ whole genome shotgun (WGS) entry which is preliminary data.</text>
</comment>
<dbReference type="InterPro" id="IPR004358">
    <property type="entry name" value="Sig_transdc_His_kin-like_C"/>
</dbReference>
<evidence type="ECO:0000256" key="9">
    <source>
        <dbReference type="ARBA" id="ARBA00023012"/>
    </source>
</evidence>
<comment type="function">
    <text evidence="11">Member of the two-component regulatory system NtrB/NtrC, which controls expression of the nitrogen-regulated (ntr) genes in response to nitrogen limitation. Under conditions of nitrogen limitation, NtrB autophosphorylates and transfers the phosphoryl group to NtrC. In the presence of nitrogen, acts as a phosphatase that dephosphorylates and inactivates NtrC.</text>
</comment>
<dbReference type="SMART" id="SM00388">
    <property type="entry name" value="HisKA"/>
    <property type="match status" value="1"/>
</dbReference>
<dbReference type="Pfam" id="PF02518">
    <property type="entry name" value="HATPase_c"/>
    <property type="match status" value="1"/>
</dbReference>
<dbReference type="Gene3D" id="3.30.450.20">
    <property type="entry name" value="PAS domain"/>
    <property type="match status" value="1"/>
</dbReference>
<dbReference type="Pfam" id="PF00512">
    <property type="entry name" value="HisKA"/>
    <property type="match status" value="1"/>
</dbReference>
<dbReference type="InterPro" id="IPR036097">
    <property type="entry name" value="HisK_dim/P_sf"/>
</dbReference>
<evidence type="ECO:0000256" key="12">
    <source>
        <dbReference type="ARBA" id="ARBA00039567"/>
    </source>
</evidence>
<dbReference type="InterPro" id="IPR013767">
    <property type="entry name" value="PAS_fold"/>
</dbReference>
<dbReference type="GO" id="GO:0016787">
    <property type="term" value="F:hydrolase activity"/>
    <property type="evidence" value="ECO:0007669"/>
    <property type="project" value="UniProtKB-KW"/>
</dbReference>
<dbReference type="InterPro" id="IPR003594">
    <property type="entry name" value="HATPase_dom"/>
</dbReference>
<keyword evidence="7" id="KW-0378">Hydrolase</keyword>
<evidence type="ECO:0000256" key="13">
    <source>
        <dbReference type="ARBA" id="ARBA00042313"/>
    </source>
</evidence>
<proteinExistence type="predicted"/>
<dbReference type="SUPFAM" id="SSF55874">
    <property type="entry name" value="ATPase domain of HSP90 chaperone/DNA topoisomerase II/histidine kinase"/>
    <property type="match status" value="1"/>
</dbReference>
<dbReference type="CDD" id="cd00082">
    <property type="entry name" value="HisKA"/>
    <property type="match status" value="1"/>
</dbReference>
<name>A0A7U7GET3_9GAMM</name>
<dbReference type="InterPro" id="IPR005467">
    <property type="entry name" value="His_kinase_dom"/>
</dbReference>
<dbReference type="InterPro" id="IPR003661">
    <property type="entry name" value="HisK_dim/P_dom"/>
</dbReference>
<dbReference type="PANTHER" id="PTHR43065">
    <property type="entry name" value="SENSOR HISTIDINE KINASE"/>
    <property type="match status" value="1"/>
</dbReference>
<dbReference type="GO" id="GO:0005524">
    <property type="term" value="F:ATP binding"/>
    <property type="evidence" value="ECO:0007669"/>
    <property type="project" value="UniProtKB-KW"/>
</dbReference>
<dbReference type="Proteomes" id="UP000019184">
    <property type="component" value="Unassembled WGS sequence"/>
</dbReference>
<dbReference type="SMART" id="SM00091">
    <property type="entry name" value="PAS"/>
    <property type="match status" value="1"/>
</dbReference>
<dbReference type="OrthoDB" id="9789238at2"/>
<evidence type="ECO:0000256" key="7">
    <source>
        <dbReference type="ARBA" id="ARBA00022801"/>
    </source>
</evidence>
<dbReference type="Gene3D" id="3.30.565.10">
    <property type="entry name" value="Histidine kinase-like ATPase, C-terminal domain"/>
    <property type="match status" value="1"/>
</dbReference>
<evidence type="ECO:0000256" key="8">
    <source>
        <dbReference type="ARBA" id="ARBA00022840"/>
    </source>
</evidence>
<dbReference type="AlphaFoldDB" id="A0A7U7GET3"/>
<dbReference type="SUPFAM" id="SSF55785">
    <property type="entry name" value="PYP-like sensor domain (PAS domain)"/>
    <property type="match status" value="1"/>
</dbReference>
<evidence type="ECO:0000256" key="5">
    <source>
        <dbReference type="ARBA" id="ARBA00022741"/>
    </source>
</evidence>
<keyword evidence="6" id="KW-0418">Kinase</keyword>
<dbReference type="RefSeq" id="WP_034435824.1">
    <property type="nucleotide sequence ID" value="NZ_CBTK010000290.1"/>
</dbReference>
<dbReference type="GO" id="GO:0000155">
    <property type="term" value="F:phosphorelay sensor kinase activity"/>
    <property type="evidence" value="ECO:0007669"/>
    <property type="project" value="InterPro"/>
</dbReference>
<accession>A0A7U7GET3</accession>
<dbReference type="PANTHER" id="PTHR43065:SF16">
    <property type="entry name" value="SENSORY HISTIDINE KINASE_PHOSPHATASE NTRB"/>
    <property type="match status" value="1"/>
</dbReference>
<evidence type="ECO:0000256" key="14">
    <source>
        <dbReference type="ARBA" id="ARBA00043094"/>
    </source>
</evidence>
<keyword evidence="17" id="KW-1185">Reference proteome</keyword>
<reference evidence="16 17" key="1">
    <citation type="journal article" date="2014" name="ISME J.">
        <title>Candidatus Competibacter-lineage genomes retrieved from metagenomes reveal functional metabolic diversity.</title>
        <authorList>
            <person name="McIlroy S.J."/>
            <person name="Albertsen M."/>
            <person name="Andresen E.K."/>
            <person name="Saunders A.M."/>
            <person name="Kristiansen R."/>
            <person name="Stokholm-Bjerregaard M."/>
            <person name="Nielsen K.L."/>
            <person name="Nielsen P.H."/>
        </authorList>
    </citation>
    <scope>NUCLEOTIDE SEQUENCE [LARGE SCALE GENOMIC DNA]</scope>
    <source>
        <strain evidence="16 17">Run_B_J11</strain>
    </source>
</reference>
<dbReference type="NCBIfam" id="NF008293">
    <property type="entry name" value="PRK11073.1"/>
    <property type="match status" value="1"/>
</dbReference>
<dbReference type="GO" id="GO:0006355">
    <property type="term" value="P:regulation of DNA-templated transcription"/>
    <property type="evidence" value="ECO:0007669"/>
    <property type="project" value="InterPro"/>
</dbReference>
<comment type="catalytic activity">
    <reaction evidence="1">
        <text>ATP + protein L-histidine = ADP + protein N-phospho-L-histidine.</text>
        <dbReference type="EC" id="2.7.13.3"/>
    </reaction>
</comment>
<keyword evidence="8" id="KW-0067">ATP-binding</keyword>
<gene>
    <name evidence="16" type="primary">glnL</name>
    <name evidence="16" type="ORF">BN874_720017</name>
</gene>
<keyword evidence="4 16" id="KW-0808">Transferase</keyword>
<dbReference type="InterPro" id="IPR000014">
    <property type="entry name" value="PAS"/>
</dbReference>
<evidence type="ECO:0000256" key="10">
    <source>
        <dbReference type="ARBA" id="ARBA00023231"/>
    </source>
</evidence>
<evidence type="ECO:0000313" key="17">
    <source>
        <dbReference type="Proteomes" id="UP000019184"/>
    </source>
</evidence>
<evidence type="ECO:0000256" key="2">
    <source>
        <dbReference type="ARBA" id="ARBA00012438"/>
    </source>
</evidence>
<evidence type="ECO:0000256" key="6">
    <source>
        <dbReference type="ARBA" id="ARBA00022777"/>
    </source>
</evidence>
<evidence type="ECO:0000256" key="11">
    <source>
        <dbReference type="ARBA" id="ARBA00037696"/>
    </source>
</evidence>
<keyword evidence="9" id="KW-0902">Two-component regulatory system</keyword>
<keyword evidence="5" id="KW-0547">Nucleotide-binding</keyword>
<protein>
    <recommendedName>
        <fullName evidence="12">Sensory histidine kinase/phosphatase NtrB</fullName>
        <ecNumber evidence="2">2.7.13.3</ecNumber>
    </recommendedName>
    <alternativeName>
        <fullName evidence="13">Nitrogen regulation protein NR(II)</fullName>
    </alternativeName>
    <alternativeName>
        <fullName evidence="14">Nitrogen regulator II</fullName>
    </alternativeName>
</protein>
<dbReference type="InterPro" id="IPR035965">
    <property type="entry name" value="PAS-like_dom_sf"/>
</dbReference>
<dbReference type="PROSITE" id="PS50109">
    <property type="entry name" value="HIS_KIN"/>
    <property type="match status" value="1"/>
</dbReference>
<feature type="domain" description="Histidine kinase" evidence="15">
    <location>
        <begin position="138"/>
        <end position="350"/>
    </location>
</feature>
<evidence type="ECO:0000313" key="16">
    <source>
        <dbReference type="EMBL" id="CDH47073.1"/>
    </source>
</evidence>
<dbReference type="Pfam" id="PF00989">
    <property type="entry name" value="PAS"/>
    <property type="match status" value="1"/>
</dbReference>
<dbReference type="PRINTS" id="PR00344">
    <property type="entry name" value="BCTRLSENSOR"/>
</dbReference>
<organism evidence="16 17">
    <name type="scientific">Candidatus Contendobacter odensis Run_B_J11</name>
    <dbReference type="NCBI Taxonomy" id="1400861"/>
    <lineage>
        <taxon>Bacteria</taxon>
        <taxon>Pseudomonadati</taxon>
        <taxon>Pseudomonadota</taxon>
        <taxon>Gammaproteobacteria</taxon>
        <taxon>Candidatus Competibacteraceae</taxon>
        <taxon>Candidatus Contendibacter</taxon>
    </lineage>
</organism>
<dbReference type="EC" id="2.7.13.3" evidence="2"/>
<dbReference type="EMBL" id="CBTK010000290">
    <property type="protein sequence ID" value="CDH47073.1"/>
    <property type="molecule type" value="Genomic_DNA"/>
</dbReference>
<dbReference type="InterPro" id="IPR036890">
    <property type="entry name" value="HATPase_C_sf"/>
</dbReference>
<keyword evidence="3" id="KW-0597">Phosphoprotein</keyword>
<evidence type="ECO:0000256" key="1">
    <source>
        <dbReference type="ARBA" id="ARBA00000085"/>
    </source>
</evidence>
<dbReference type="SUPFAM" id="SSF47384">
    <property type="entry name" value="Homodimeric domain of signal transducing histidine kinase"/>
    <property type="match status" value="1"/>
</dbReference>
<evidence type="ECO:0000256" key="4">
    <source>
        <dbReference type="ARBA" id="ARBA00022679"/>
    </source>
</evidence>
<sequence>MYKDYSRRVVEGLSIAVLVLDQQLRLLFMNPSAETLFELSFRKAHQLALPDLIVGAKSFIAGLRQCLENGHPYIERELQLNLALDRTVTVDCTAAPLLERDPPIGLLLELRQVDWRLRISREENIMAQHHTTRALVRNLAHEIKNPLGGLRGAAQLLERELPDPALREYTRIIIGEADRLRNLVDRMLGPNQLPIHSDVSIHEIMERVCGLVEAEAPPGIRIERDYDPSIPPLWGDADRLIQAMLNVVRNAVQALGQWGVITLRSRVQRQYTIGAKRHKLVARLDIVDDGPGIPPDQQEQIFYPMISGRPDGTGLGLSIAQSIVNQHGGLIECTSRPGETVFTLLLPLGKPA</sequence>
<evidence type="ECO:0000256" key="3">
    <source>
        <dbReference type="ARBA" id="ARBA00022553"/>
    </source>
</evidence>
<evidence type="ECO:0000259" key="15">
    <source>
        <dbReference type="PROSITE" id="PS50109"/>
    </source>
</evidence>
<dbReference type="CDD" id="cd00130">
    <property type="entry name" value="PAS"/>
    <property type="match status" value="1"/>
</dbReference>